<dbReference type="OrthoDB" id="16753at2759"/>
<reference evidence="1" key="1">
    <citation type="submission" date="2021-04" db="EMBL/GenBank/DDBJ databases">
        <authorList>
            <consortium name="Molecular Ecology Group"/>
        </authorList>
    </citation>
    <scope>NUCLEOTIDE SEQUENCE</scope>
</reference>
<evidence type="ECO:0000313" key="2">
    <source>
        <dbReference type="Proteomes" id="UP000678393"/>
    </source>
</evidence>
<dbReference type="AlphaFoldDB" id="A0A8S4A4Z0"/>
<accession>A0A8S4A4Z0</accession>
<sequence length="95" mass="10977">MEVCRDRYGWFNVTFFRLWACSQCYSYLFPDMDNKLMIPSRRAIEMMGIEGTLIPSETIIYPDLFDGAAVRDKRLCAFLGQEKCQRLNSCCAAAI</sequence>
<feature type="non-terminal residue" evidence="1">
    <location>
        <position position="95"/>
    </location>
</feature>
<gene>
    <name evidence="1" type="ORF">CUNI_LOCUS22437</name>
</gene>
<evidence type="ECO:0000313" key="1">
    <source>
        <dbReference type="EMBL" id="CAG5136879.1"/>
    </source>
</evidence>
<comment type="caution">
    <text evidence="1">The sequence shown here is derived from an EMBL/GenBank/DDBJ whole genome shotgun (WGS) entry which is preliminary data.</text>
</comment>
<protein>
    <submittedName>
        <fullName evidence="1">Uncharacterized protein</fullName>
    </submittedName>
</protein>
<dbReference type="EMBL" id="CAJHNH020008583">
    <property type="protein sequence ID" value="CAG5136879.1"/>
    <property type="molecule type" value="Genomic_DNA"/>
</dbReference>
<keyword evidence="2" id="KW-1185">Reference proteome</keyword>
<proteinExistence type="predicted"/>
<name>A0A8S4A4Z0_9EUPU</name>
<organism evidence="1 2">
    <name type="scientific">Candidula unifasciata</name>
    <dbReference type="NCBI Taxonomy" id="100452"/>
    <lineage>
        <taxon>Eukaryota</taxon>
        <taxon>Metazoa</taxon>
        <taxon>Spiralia</taxon>
        <taxon>Lophotrochozoa</taxon>
        <taxon>Mollusca</taxon>
        <taxon>Gastropoda</taxon>
        <taxon>Heterobranchia</taxon>
        <taxon>Euthyneura</taxon>
        <taxon>Panpulmonata</taxon>
        <taxon>Eupulmonata</taxon>
        <taxon>Stylommatophora</taxon>
        <taxon>Helicina</taxon>
        <taxon>Helicoidea</taxon>
        <taxon>Geomitridae</taxon>
        <taxon>Candidula</taxon>
    </lineage>
</organism>
<dbReference type="Proteomes" id="UP000678393">
    <property type="component" value="Unassembled WGS sequence"/>
</dbReference>